<feature type="transmembrane region" description="Helical" evidence="1">
    <location>
        <begin position="135"/>
        <end position="155"/>
    </location>
</feature>
<protein>
    <submittedName>
        <fullName evidence="2">DUF998 domain-containing protein</fullName>
    </submittedName>
</protein>
<keyword evidence="1" id="KW-0472">Membrane</keyword>
<name>A0A4V2ELS3_9PSEU</name>
<dbReference type="OrthoDB" id="3406108at2"/>
<feature type="transmembrane region" description="Helical" evidence="1">
    <location>
        <begin position="162"/>
        <end position="183"/>
    </location>
</feature>
<reference evidence="2 3" key="1">
    <citation type="submission" date="2019-02" db="EMBL/GenBank/DDBJ databases">
        <title>Draft genome sequence of Amycolatopsis sp. 8-3EHSu isolated from roots of Suaeda maritima.</title>
        <authorList>
            <person name="Duangmal K."/>
            <person name="Chantavorakit T."/>
        </authorList>
    </citation>
    <scope>NUCLEOTIDE SEQUENCE [LARGE SCALE GENOMIC DNA]</scope>
    <source>
        <strain evidence="2 3">8-3EHSu</strain>
    </source>
</reference>
<dbReference type="AlphaFoldDB" id="A0A4V2ELS3"/>
<proteinExistence type="predicted"/>
<dbReference type="RefSeq" id="WP_130476303.1">
    <property type="nucleotide sequence ID" value="NZ_SFCC01000008.1"/>
</dbReference>
<feature type="transmembrane region" description="Helical" evidence="1">
    <location>
        <begin position="52"/>
        <end position="75"/>
    </location>
</feature>
<evidence type="ECO:0000313" key="2">
    <source>
        <dbReference type="EMBL" id="RZQ62565.1"/>
    </source>
</evidence>
<organism evidence="2 3">
    <name type="scientific">Amycolatopsis suaedae</name>
    <dbReference type="NCBI Taxonomy" id="2510978"/>
    <lineage>
        <taxon>Bacteria</taxon>
        <taxon>Bacillati</taxon>
        <taxon>Actinomycetota</taxon>
        <taxon>Actinomycetes</taxon>
        <taxon>Pseudonocardiales</taxon>
        <taxon>Pseudonocardiaceae</taxon>
        <taxon>Amycolatopsis</taxon>
    </lineage>
</organism>
<dbReference type="EMBL" id="SFCC01000008">
    <property type="protein sequence ID" value="RZQ62565.1"/>
    <property type="molecule type" value="Genomic_DNA"/>
</dbReference>
<gene>
    <name evidence="2" type="ORF">EWH70_16440</name>
</gene>
<feature type="transmembrane region" description="Helical" evidence="1">
    <location>
        <begin position="12"/>
        <end position="32"/>
    </location>
</feature>
<evidence type="ECO:0000313" key="3">
    <source>
        <dbReference type="Proteomes" id="UP000292003"/>
    </source>
</evidence>
<feature type="transmembrane region" description="Helical" evidence="1">
    <location>
        <begin position="195"/>
        <end position="212"/>
    </location>
</feature>
<dbReference type="Proteomes" id="UP000292003">
    <property type="component" value="Unassembled WGS sequence"/>
</dbReference>
<sequence>MSPGVGSARTLGLAVLGAAIVAYSGWLLQFVLPTGLDLLHARPDEASAAGQPYAPVLRGIEVAAGACFVLSAPLLSRLSPAYLLARLSVAASCLFGLLLVTHALVPLDCAESASEVCRQRIEAGQVSGGHRTHRVIDVLLDAIFLSGTATLVLWWPPRWRAFAAAGFAAGLATQVGTLLTTMAGTGALSGLFERLEMATMSAVMTAGLFYLARSVRSPT</sequence>
<evidence type="ECO:0000256" key="1">
    <source>
        <dbReference type="SAM" id="Phobius"/>
    </source>
</evidence>
<keyword evidence="3" id="KW-1185">Reference proteome</keyword>
<accession>A0A4V2ELS3</accession>
<comment type="caution">
    <text evidence="2">The sequence shown here is derived from an EMBL/GenBank/DDBJ whole genome shotgun (WGS) entry which is preliminary data.</text>
</comment>
<keyword evidence="1" id="KW-0812">Transmembrane</keyword>
<keyword evidence="1" id="KW-1133">Transmembrane helix</keyword>
<feature type="transmembrane region" description="Helical" evidence="1">
    <location>
        <begin position="87"/>
        <end position="105"/>
    </location>
</feature>